<evidence type="ECO:0000256" key="1">
    <source>
        <dbReference type="ARBA" id="ARBA00010236"/>
    </source>
</evidence>
<organism evidence="5 6">
    <name type="scientific">Clavelina lepadiformis</name>
    <name type="common">Light-bulb sea squirt</name>
    <name type="synonym">Ascidia lepadiformis</name>
    <dbReference type="NCBI Taxonomy" id="159417"/>
    <lineage>
        <taxon>Eukaryota</taxon>
        <taxon>Metazoa</taxon>
        <taxon>Chordata</taxon>
        <taxon>Tunicata</taxon>
        <taxon>Ascidiacea</taxon>
        <taxon>Aplousobranchia</taxon>
        <taxon>Clavelinidae</taxon>
        <taxon>Clavelina</taxon>
    </lineage>
</organism>
<dbReference type="SMART" id="SM00321">
    <property type="entry name" value="WSC"/>
    <property type="match status" value="1"/>
</dbReference>
<reference evidence="5 6" key="1">
    <citation type="submission" date="2024-02" db="EMBL/GenBank/DDBJ databases">
        <authorList>
            <person name="Daric V."/>
            <person name="Darras S."/>
        </authorList>
    </citation>
    <scope>NUCLEOTIDE SEQUENCE [LARGE SCALE GENOMIC DNA]</scope>
</reference>
<comment type="similarity">
    <text evidence="1">Belongs to the WSCD family.</text>
</comment>
<name>A0ABP0EVB5_CLALP</name>
<evidence type="ECO:0000313" key="6">
    <source>
        <dbReference type="Proteomes" id="UP001642483"/>
    </source>
</evidence>
<keyword evidence="6" id="KW-1185">Reference proteome</keyword>
<keyword evidence="3" id="KW-0812">Transmembrane</keyword>
<dbReference type="Pfam" id="PF00685">
    <property type="entry name" value="Sulfotransfer_1"/>
    <property type="match status" value="1"/>
</dbReference>
<dbReference type="PROSITE" id="PS51212">
    <property type="entry name" value="WSC"/>
    <property type="match status" value="1"/>
</dbReference>
<dbReference type="InterPro" id="IPR002889">
    <property type="entry name" value="WSC_carb-bd"/>
</dbReference>
<protein>
    <recommendedName>
        <fullName evidence="4">WSC domain-containing protein</fullName>
    </recommendedName>
</protein>
<dbReference type="Proteomes" id="UP001642483">
    <property type="component" value="Unassembled WGS sequence"/>
</dbReference>
<dbReference type="Pfam" id="PF01822">
    <property type="entry name" value="WSC"/>
    <property type="match status" value="1"/>
</dbReference>
<keyword evidence="2" id="KW-0677">Repeat</keyword>
<dbReference type="InterPro" id="IPR027417">
    <property type="entry name" value="P-loop_NTPase"/>
</dbReference>
<dbReference type="EMBL" id="CAWYQH010000001">
    <property type="protein sequence ID" value="CAK8671339.1"/>
    <property type="molecule type" value="Genomic_DNA"/>
</dbReference>
<dbReference type="SUPFAM" id="SSF52540">
    <property type="entry name" value="P-loop containing nucleoside triphosphate hydrolases"/>
    <property type="match status" value="1"/>
</dbReference>
<dbReference type="PANTHER" id="PTHR45964">
    <property type="entry name" value="WSCD FAMILY MEMBER CG9164"/>
    <property type="match status" value="1"/>
</dbReference>
<feature type="transmembrane region" description="Helical" evidence="3">
    <location>
        <begin position="12"/>
        <end position="31"/>
    </location>
</feature>
<evidence type="ECO:0000259" key="4">
    <source>
        <dbReference type="PROSITE" id="PS51212"/>
    </source>
</evidence>
<accession>A0ABP0EVB5</accession>
<dbReference type="InterPro" id="IPR000863">
    <property type="entry name" value="Sulfotransferase_dom"/>
</dbReference>
<comment type="caution">
    <text evidence="5">The sequence shown here is derived from an EMBL/GenBank/DDBJ whole genome shotgun (WGS) entry which is preliminary data.</text>
</comment>
<evidence type="ECO:0000256" key="2">
    <source>
        <dbReference type="ARBA" id="ARBA00022737"/>
    </source>
</evidence>
<keyword evidence="3" id="KW-1133">Transmembrane helix</keyword>
<sequence>MPRATLCKFRLDIYCTFVVCAALIVLFMIYWHESEFEIKQQHVASYRGPEINDHQQMSFVEETQKLSEFDKQRLRTSYHCEARYLGCFESDIRSDQGHGVFVTKNVTSMTKELCLSQCSKRSLSGIKSGYVALLEGSVCACARYSRSFIRELSTDACKRSCPGNENDVCGGKMAASLYRIINPCFKGLHLSEDFVDSRHLACYSSDEDFLETIVFRQGASTTECVLHCGILKNSLAFVDTRGRCGCGKMTKKLFITPKLLECSDLNEEKKIQVYRTLAEDERCSRIKILPPGNYVKIVLTSAPGSGNTWTRFLLESATGYYTGSTYKDGSLDELGYFGEMRLNQTIIIKDHMFRGKSYMRKYDAAILVVRNPYEAAISNFNRHMSHNYTGFADRSAFNSLAFERDLDVHPGVWRNLFQFVIESKKPFLLVFYHNLVENPVAETRRMVKFVSQEAGLKVDDLEDRLLCLSQQTSGRAQRKKSKQGFPRDLFTDDMKRNLNAQVTAVREMLEGIGLEKTLPPYEREFFDG</sequence>
<gene>
    <name evidence="5" type="ORF">CVLEPA_LOCUS386</name>
</gene>
<dbReference type="PANTHER" id="PTHR45964:SF9">
    <property type="entry name" value="SULFOTRANSFERASE"/>
    <property type="match status" value="1"/>
</dbReference>
<keyword evidence="3" id="KW-0472">Membrane</keyword>
<dbReference type="InterPro" id="IPR051589">
    <property type="entry name" value="Sialate-O-sulfotransferase"/>
</dbReference>
<dbReference type="Gene3D" id="3.40.50.300">
    <property type="entry name" value="P-loop containing nucleotide triphosphate hydrolases"/>
    <property type="match status" value="1"/>
</dbReference>
<feature type="domain" description="WSC" evidence="4">
    <location>
        <begin position="81"/>
        <end position="181"/>
    </location>
</feature>
<evidence type="ECO:0000313" key="5">
    <source>
        <dbReference type="EMBL" id="CAK8671339.1"/>
    </source>
</evidence>
<evidence type="ECO:0000256" key="3">
    <source>
        <dbReference type="SAM" id="Phobius"/>
    </source>
</evidence>
<proteinExistence type="inferred from homology"/>